<dbReference type="Pfam" id="PF14363">
    <property type="entry name" value="AAA_assoc"/>
    <property type="match status" value="1"/>
</dbReference>
<reference evidence="11" key="1">
    <citation type="submission" date="2023-03" db="UniProtKB">
        <authorList>
            <consortium name="EnsemblPlants"/>
        </authorList>
    </citation>
    <scope>IDENTIFICATION</scope>
</reference>
<evidence type="ECO:0000256" key="1">
    <source>
        <dbReference type="ARBA" id="ARBA00001946"/>
    </source>
</evidence>
<keyword evidence="5" id="KW-0067">ATP-binding</keyword>
<evidence type="ECO:0000313" key="11">
    <source>
        <dbReference type="EnsemblPlants" id="MELO3C009899.2.1"/>
    </source>
</evidence>
<evidence type="ECO:0000313" key="13">
    <source>
        <dbReference type="RefSeq" id="XP_008443442.1"/>
    </source>
</evidence>
<gene>
    <name evidence="13" type="primary">LOC103487032</name>
    <name evidence="11" type="synonym">103487032</name>
</gene>
<dbReference type="PANTHER" id="PTHR23070">
    <property type="entry name" value="BCS1 AAA-TYPE ATPASE"/>
    <property type="match status" value="1"/>
</dbReference>
<evidence type="ECO:0000259" key="10">
    <source>
        <dbReference type="SMART" id="SM00382"/>
    </source>
</evidence>
<dbReference type="OrthoDB" id="10251412at2759"/>
<dbReference type="Gramene" id="MELO3C009899.2.1">
    <property type="protein sequence ID" value="MELO3C009899.2.1"/>
    <property type="gene ID" value="MELO3C009899.2"/>
</dbReference>
<accession>A0A1S3B838</accession>
<evidence type="ECO:0000313" key="12">
    <source>
        <dbReference type="Proteomes" id="UP001652600"/>
    </source>
</evidence>
<keyword evidence="6" id="KW-0460">Magnesium</keyword>
<dbReference type="InterPro" id="IPR027417">
    <property type="entry name" value="P-loop_NTPase"/>
</dbReference>
<evidence type="ECO:0000256" key="6">
    <source>
        <dbReference type="ARBA" id="ARBA00022842"/>
    </source>
</evidence>
<dbReference type="InterPro" id="IPR003593">
    <property type="entry name" value="AAA+_ATPase"/>
</dbReference>
<evidence type="ECO:0000256" key="3">
    <source>
        <dbReference type="ARBA" id="ARBA00022741"/>
    </source>
</evidence>
<dbReference type="KEGG" id="cmo:103487032"/>
<keyword evidence="9" id="KW-0472">Membrane</keyword>
<dbReference type="AlphaFoldDB" id="A0A1S3B838"/>
<dbReference type="eggNOG" id="KOG0743">
    <property type="taxonomic scope" value="Eukaryota"/>
</dbReference>
<proteinExistence type="inferred from homology"/>
<comment type="similarity">
    <text evidence="2">Belongs to the AAA ATPase family. BCS1 subfamily.</text>
</comment>
<reference evidence="13" key="2">
    <citation type="submission" date="2025-04" db="UniProtKB">
        <authorList>
            <consortium name="RefSeq"/>
        </authorList>
    </citation>
    <scope>IDENTIFICATION</scope>
</reference>
<sequence length="485" mass="56644">MAMMKLWTQIGSITATIMFIWAIFQHYFPYQFRSSIIRFFDKFLSSLYPYITVTFPEYTGELIGRSEAFIAIQNYLRSRTSIRPNRLRAEAVQDAKSLLLTMDDNQEVVDKFHGVTIWWASCKTTPTNHTISIRPTFDEKRFYSLTFHRRNRDIILGSFINHIMEQGKAVEVRNRQRKLYMNNPDKEWWHRSNWIHVPFEHPANFRTLAMDSKKKQEIINDLVKFKNGKEYYEKVGKAWKRGYLLYGPPGTGKSTMIASMANFMEYDVYDLELTCVKDNTELKKLLIEISNKSIIVVEDIDCSLDLTGQRKKKKKTEEEEEETGEKMKEPVKKDVEDKKQSKVTLSGLLNVIDGIWSACGGERLIVFTTNHKEELEEALIRRGRMDRHIEMSYCGFEAFRVLATNYLDVAWDDSYDKIKEMLEETEMTPADVAENLMPKYEGEKTEECFKRLIGALESVKEERVNRMIEAIASGEEELEKAKAKG</sequence>
<dbReference type="RefSeq" id="XP_008443442.1">
    <property type="nucleotide sequence ID" value="XM_008445220.2"/>
</dbReference>
<dbReference type="GO" id="GO:0006950">
    <property type="term" value="P:response to stress"/>
    <property type="evidence" value="ECO:0007669"/>
    <property type="project" value="UniProtKB-ARBA"/>
</dbReference>
<name>A0A1S3B838_CUCME</name>
<dbReference type="SMART" id="SM00382">
    <property type="entry name" value="AAA"/>
    <property type="match status" value="1"/>
</dbReference>
<dbReference type="InterPro" id="IPR050747">
    <property type="entry name" value="Mitochondrial_chaperone_BCS1"/>
</dbReference>
<dbReference type="EnsemblPlants" id="MELO3C009899.2.1">
    <property type="protein sequence ID" value="MELO3C009899.2.1"/>
    <property type="gene ID" value="MELO3C009899.2"/>
</dbReference>
<dbReference type="GO" id="GO:0005524">
    <property type="term" value="F:ATP binding"/>
    <property type="evidence" value="ECO:0007669"/>
    <property type="project" value="UniProtKB-KW"/>
</dbReference>
<dbReference type="InterPro" id="IPR003959">
    <property type="entry name" value="ATPase_AAA_core"/>
</dbReference>
<feature type="domain" description="AAA+ ATPase" evidence="10">
    <location>
        <begin position="239"/>
        <end position="395"/>
    </location>
</feature>
<comment type="cofactor">
    <cofactor evidence="1">
        <name>Mg(2+)</name>
        <dbReference type="ChEBI" id="CHEBI:18420"/>
    </cofactor>
</comment>
<evidence type="ECO:0000256" key="7">
    <source>
        <dbReference type="ARBA" id="ARBA00049360"/>
    </source>
</evidence>
<dbReference type="InterPro" id="IPR025753">
    <property type="entry name" value="AAA_N_dom"/>
</dbReference>
<dbReference type="Gene3D" id="6.10.280.40">
    <property type="match status" value="1"/>
</dbReference>
<evidence type="ECO:0000256" key="2">
    <source>
        <dbReference type="ARBA" id="ARBA00007448"/>
    </source>
</evidence>
<protein>
    <submittedName>
        <fullName evidence="13">AAA-ATPase ASD, mitochondrial-like</fullName>
    </submittedName>
</protein>
<keyword evidence="12" id="KW-1185">Reference proteome</keyword>
<dbReference type="InParanoid" id="A0A1S3B838"/>
<evidence type="ECO:0000256" key="9">
    <source>
        <dbReference type="SAM" id="Phobius"/>
    </source>
</evidence>
<comment type="catalytic activity">
    <reaction evidence="7">
        <text>ATP + H2O = ADP + phosphate + H(+)</text>
        <dbReference type="Rhea" id="RHEA:13065"/>
        <dbReference type="ChEBI" id="CHEBI:15377"/>
        <dbReference type="ChEBI" id="CHEBI:15378"/>
        <dbReference type="ChEBI" id="CHEBI:30616"/>
        <dbReference type="ChEBI" id="CHEBI:43474"/>
        <dbReference type="ChEBI" id="CHEBI:456216"/>
    </reaction>
</comment>
<dbReference type="GeneID" id="103487032"/>
<dbReference type="Pfam" id="PF00004">
    <property type="entry name" value="AAA"/>
    <property type="match status" value="1"/>
</dbReference>
<keyword evidence="3" id="KW-0547">Nucleotide-binding</keyword>
<dbReference type="Gene3D" id="3.40.50.300">
    <property type="entry name" value="P-loop containing nucleotide triphosphate hydrolases"/>
    <property type="match status" value="1"/>
</dbReference>
<evidence type="ECO:0000256" key="8">
    <source>
        <dbReference type="SAM" id="MobiDB-lite"/>
    </source>
</evidence>
<keyword evidence="4" id="KW-0378">Hydrolase</keyword>
<keyword evidence="9" id="KW-1133">Transmembrane helix</keyword>
<feature type="region of interest" description="Disordered" evidence="8">
    <location>
        <begin position="311"/>
        <end position="334"/>
    </location>
</feature>
<dbReference type="InterPro" id="IPR058017">
    <property type="entry name" value="At3g28540-like_C"/>
</dbReference>
<dbReference type="GO" id="GO:0016887">
    <property type="term" value="F:ATP hydrolysis activity"/>
    <property type="evidence" value="ECO:0007669"/>
    <property type="project" value="InterPro"/>
</dbReference>
<dbReference type="Pfam" id="PF25568">
    <property type="entry name" value="AAA_lid_At3g28540"/>
    <property type="match status" value="1"/>
</dbReference>
<evidence type="ECO:0000256" key="4">
    <source>
        <dbReference type="ARBA" id="ARBA00022801"/>
    </source>
</evidence>
<feature type="compositionally biased region" description="Basic and acidic residues" evidence="8">
    <location>
        <begin position="324"/>
        <end position="334"/>
    </location>
</feature>
<dbReference type="CDD" id="cd19510">
    <property type="entry name" value="RecA-like_BCS1"/>
    <property type="match status" value="1"/>
</dbReference>
<evidence type="ECO:0000256" key="5">
    <source>
        <dbReference type="ARBA" id="ARBA00022840"/>
    </source>
</evidence>
<feature type="transmembrane region" description="Helical" evidence="9">
    <location>
        <begin position="6"/>
        <end position="28"/>
    </location>
</feature>
<keyword evidence="9" id="KW-0812">Transmembrane</keyword>
<organism evidence="12 13">
    <name type="scientific">Cucumis melo</name>
    <name type="common">Muskmelon</name>
    <dbReference type="NCBI Taxonomy" id="3656"/>
    <lineage>
        <taxon>Eukaryota</taxon>
        <taxon>Viridiplantae</taxon>
        <taxon>Streptophyta</taxon>
        <taxon>Embryophyta</taxon>
        <taxon>Tracheophyta</taxon>
        <taxon>Spermatophyta</taxon>
        <taxon>Magnoliopsida</taxon>
        <taxon>eudicotyledons</taxon>
        <taxon>Gunneridae</taxon>
        <taxon>Pentapetalae</taxon>
        <taxon>rosids</taxon>
        <taxon>fabids</taxon>
        <taxon>Cucurbitales</taxon>
        <taxon>Cucurbitaceae</taxon>
        <taxon>Benincaseae</taxon>
        <taxon>Cucumis</taxon>
    </lineage>
</organism>
<dbReference type="Proteomes" id="UP001652600">
    <property type="component" value="Chromosome 4"/>
</dbReference>
<dbReference type="FunFam" id="3.40.50.300:FF:001122">
    <property type="entry name" value="AAA-ATPase ASD, mitochondrial"/>
    <property type="match status" value="1"/>
</dbReference>
<dbReference type="SUPFAM" id="SSF52540">
    <property type="entry name" value="P-loop containing nucleoside triphosphate hydrolases"/>
    <property type="match status" value="1"/>
</dbReference>